<keyword evidence="3" id="KW-1185">Reference proteome</keyword>
<feature type="domain" description="Formylmethanofuran dehydrogenase subunit E" evidence="1">
    <location>
        <begin position="31"/>
        <end position="162"/>
    </location>
</feature>
<dbReference type="PANTHER" id="PTHR39418">
    <property type="entry name" value="DEHYDROGENASE-RELATED"/>
    <property type="match status" value="1"/>
</dbReference>
<proteinExistence type="predicted"/>
<name>Q6M0R9_METMP</name>
<dbReference type="InterPro" id="IPR053194">
    <property type="entry name" value="tRNA_methyltr_O"/>
</dbReference>
<dbReference type="EMBL" id="BX950229">
    <property type="protein sequence ID" value="CAF29756.1"/>
    <property type="molecule type" value="Genomic_DNA"/>
</dbReference>
<dbReference type="GO" id="GO:0016491">
    <property type="term" value="F:oxidoreductase activity"/>
    <property type="evidence" value="ECO:0007669"/>
    <property type="project" value="UniProtKB-KW"/>
</dbReference>
<dbReference type="SUPFAM" id="SSF143555">
    <property type="entry name" value="FwdE-like"/>
    <property type="match status" value="1"/>
</dbReference>
<dbReference type="DNASU" id="2761283"/>
<dbReference type="PANTHER" id="PTHR39418:SF1">
    <property type="entry name" value="DEHYDROGENASE"/>
    <property type="match status" value="1"/>
</dbReference>
<dbReference type="EC" id="1.2.99.5" evidence="2"/>
<accession>Q6M0R9</accession>
<evidence type="ECO:0000259" key="1">
    <source>
        <dbReference type="Pfam" id="PF02663"/>
    </source>
</evidence>
<dbReference type="KEGG" id="mmp:MMP0200"/>
<dbReference type="PATRIC" id="fig|267377.15.peg.203"/>
<dbReference type="Proteomes" id="UP000000590">
    <property type="component" value="Chromosome"/>
</dbReference>
<protein>
    <submittedName>
        <fullName evidence="2">Molybdenum containing formylmethanofuran dehydrogenase, subunit E</fullName>
        <ecNumber evidence="2">1.2.99.5</ecNumber>
    </submittedName>
</protein>
<reference evidence="2 3" key="1">
    <citation type="journal article" date="2004" name="J. Bacteriol.">
        <title>Complete genome sequence of the genetically tractable hydrogenotrophic methanogen Methanococcus maripaludis.</title>
        <authorList>
            <person name="Hendrickson E.L."/>
            <person name="Kaul R."/>
            <person name="Zhou Y."/>
            <person name="Bovee D."/>
            <person name="Chapman P."/>
            <person name="Chung J."/>
            <person name="Conway de Macario E."/>
            <person name="Dodsworth J.A."/>
            <person name="Gillett W."/>
            <person name="Graham D.E."/>
            <person name="Hackett M."/>
            <person name="Haydock A.K."/>
            <person name="Kang A."/>
            <person name="Land M.L."/>
            <person name="Levy R."/>
            <person name="Lie T.J."/>
            <person name="Major T.A."/>
            <person name="Moore B.C."/>
            <person name="Porat I."/>
            <person name="Palmeiri A."/>
            <person name="Rouse G."/>
            <person name="Saenphimmachak C."/>
            <person name="Soll D."/>
            <person name="Van Dien S."/>
            <person name="Wang T."/>
            <person name="Whitman W.B."/>
            <person name="Xia Q."/>
            <person name="Zhang Y."/>
            <person name="Larimer F.W."/>
            <person name="Olson M.V."/>
            <person name="Leigh J.A."/>
        </authorList>
    </citation>
    <scope>NUCLEOTIDE SEQUENCE [LARGE SCALE GENOMIC DNA]</scope>
    <source>
        <strain evidence="3">S2 / LL</strain>
    </source>
</reference>
<sequence length="202" mass="22758">MNRLIGEKMNDVLSKVTDKEYLKQIEDVIKFHGHLSGGAFIGIQMYNIAKKVLDIKDTDRVYANCETRNCMPDAFQVLGNCTTGNKRLSIKDYDIMAVTVNKIIPENEVGTGVRIVFDHKKAEKYPALYNWFMNIKKVPHEEVISDLIDAGDSIYSWKSVEIHVSEKKPKFSAVCGLCGESFIKKGTDDENICPNCAEKSAE</sequence>
<dbReference type="SMR" id="Q6M0R9"/>
<dbReference type="InterPro" id="IPR003814">
    <property type="entry name" value="FmdEsu_dom"/>
</dbReference>
<dbReference type="Pfam" id="PF02663">
    <property type="entry name" value="FmdE"/>
    <property type="match status" value="1"/>
</dbReference>
<dbReference type="STRING" id="267377.MMP0200"/>
<evidence type="ECO:0000313" key="2">
    <source>
        <dbReference type="EMBL" id="CAF29756.1"/>
    </source>
</evidence>
<dbReference type="eggNOG" id="arCOG00763">
    <property type="taxonomic scope" value="Archaea"/>
</dbReference>
<gene>
    <name evidence="2" type="primary">fmdE</name>
    <name evidence="2" type="ordered locus">MMP0200</name>
</gene>
<keyword evidence="2" id="KW-0560">Oxidoreductase</keyword>
<organism evidence="3">
    <name type="scientific">Methanococcus maripaludis (strain DSM 14266 / JCM 13030 / NBRC 101832 / S2 / LL)</name>
    <dbReference type="NCBI Taxonomy" id="267377"/>
    <lineage>
        <taxon>Archaea</taxon>
        <taxon>Methanobacteriati</taxon>
        <taxon>Methanobacteriota</taxon>
        <taxon>Methanomada group</taxon>
        <taxon>Methanococci</taxon>
        <taxon>Methanococcales</taxon>
        <taxon>Methanococcaceae</taxon>
        <taxon>Methanococcus</taxon>
    </lineage>
</organism>
<dbReference type="EnsemblBacteria" id="CAF29756">
    <property type="protein sequence ID" value="CAF29756"/>
    <property type="gene ID" value="MMP0200"/>
</dbReference>
<dbReference type="AlphaFoldDB" id="Q6M0R9"/>
<dbReference type="Gene3D" id="3.30.1330.130">
    <property type="match status" value="1"/>
</dbReference>
<dbReference type="HOGENOM" id="CLU_112307_0_0_2"/>
<evidence type="ECO:0000313" key="3">
    <source>
        <dbReference type="Proteomes" id="UP000000590"/>
    </source>
</evidence>